<evidence type="ECO:0000313" key="1">
    <source>
        <dbReference type="EMBL" id="MEW9490937.1"/>
    </source>
</evidence>
<comment type="caution">
    <text evidence="1">The sequence shown here is derived from an EMBL/GenBank/DDBJ whole genome shotgun (WGS) entry which is preliminary data.</text>
</comment>
<reference evidence="1" key="1">
    <citation type="submission" date="2024-07" db="EMBL/GenBank/DDBJ databases">
        <title>Metagenome and Metagenome-Assembled Genomes of Archaea from a hot spring from the geothermal field of Los Azufres, Mexico.</title>
        <authorList>
            <person name="Marin-Paredes R."/>
            <person name="Martinez-Romero E."/>
            <person name="Servin-Garciduenas L.E."/>
        </authorList>
    </citation>
    <scope>NUCLEOTIDE SEQUENCE</scope>
    <source>
        <strain evidence="1">AZ1-454</strain>
    </source>
</reference>
<accession>A0ACC6TM94</accession>
<sequence>MQIRAITLLLSSLSKEKVEHYEKKLKEVKNAWTKRISFPESDLSVSRLIEMVPQDREILVSLCGLREKDSRLNDLVDTLRSGDNVFCNVLVRTIEGAKEVARLLTKLEPEEATRFAVLINDDFLNTPYFPASTSNVVVDSFALALLYVKDYSKGEASKAFQTANQYGYEVSKILKARFLGIDISLSPWMEESVGELIEMRSGKIFSLGNTWAVGEVNREIFTEAWKSRITPIGFSETMLPVAEDNVLRQRVLEGSLTLSNLFQLTFSCASGIDMVGVREDRELFENIIKDSIAIQFVKRRPYAIRIIPVRGEESIKTEKFGIIPSIKVV</sequence>
<organism evidence="1 2">
    <name type="scientific">Candidatus Aramenus sulfurataquae</name>
    <dbReference type="NCBI Taxonomy" id="1326980"/>
    <lineage>
        <taxon>Archaea</taxon>
        <taxon>Thermoproteota</taxon>
        <taxon>Thermoprotei</taxon>
        <taxon>Sulfolobales</taxon>
        <taxon>Sulfolobaceae</taxon>
        <taxon>Candidatus Aramenus</taxon>
    </lineage>
</organism>
<dbReference type="EMBL" id="JZWS03000001">
    <property type="protein sequence ID" value="MEW9490937.1"/>
    <property type="molecule type" value="Genomic_DNA"/>
</dbReference>
<evidence type="ECO:0000313" key="2">
    <source>
        <dbReference type="Proteomes" id="UP000053480"/>
    </source>
</evidence>
<protein>
    <submittedName>
        <fullName evidence="1">DUF711 family protein</fullName>
    </submittedName>
</protein>
<name>A0ACC6TM94_9CREN</name>
<dbReference type="Proteomes" id="UP000053480">
    <property type="component" value="Unassembled WGS sequence"/>
</dbReference>
<proteinExistence type="predicted"/>
<gene>
    <name evidence="1" type="ORF">TQ35_0001860</name>
</gene>